<evidence type="ECO:0000256" key="11">
    <source>
        <dbReference type="PIRSR" id="PIRSR000388-3"/>
    </source>
</evidence>
<evidence type="ECO:0000256" key="2">
    <source>
        <dbReference type="ARBA" id="ARBA00008676"/>
    </source>
</evidence>
<evidence type="ECO:0000256" key="4">
    <source>
        <dbReference type="ARBA" id="ARBA00022655"/>
    </source>
</evidence>
<feature type="active site" description="Proton acceptor" evidence="8 9">
    <location>
        <position position="185"/>
    </location>
</feature>
<keyword evidence="8" id="KW-0963">Cytoplasm</keyword>
<dbReference type="RefSeq" id="WP_166251164.1">
    <property type="nucleotide sequence ID" value="NZ_JAAMOW010000001.1"/>
</dbReference>
<proteinExistence type="inferred from homology"/>
<accession>A0A6M2BLM1</accession>
<comment type="pathway">
    <text evidence="1 8">Cofactor biosynthesis; (R)-pantothenate biosynthesis; (R)-pantoate from 3-methyl-2-oxobutanoate: step 1/2.</text>
</comment>
<dbReference type="GO" id="GO:0032259">
    <property type="term" value="P:methylation"/>
    <property type="evidence" value="ECO:0007669"/>
    <property type="project" value="UniProtKB-KW"/>
</dbReference>
<dbReference type="InterPro" id="IPR003700">
    <property type="entry name" value="Pantoate_hydroxy_MeTrfase"/>
</dbReference>
<comment type="cofactor">
    <cofactor evidence="8 11">
        <name>Mg(2+)</name>
        <dbReference type="ChEBI" id="CHEBI:18420"/>
    </cofactor>
    <text evidence="8 11">Binds 1 Mg(2+) ion per subunit.</text>
</comment>
<keyword evidence="8 11" id="KW-0460">Magnesium</keyword>
<organism evidence="13 14">
    <name type="scientific">Solimonas terrae</name>
    <dbReference type="NCBI Taxonomy" id="1396819"/>
    <lineage>
        <taxon>Bacteria</taxon>
        <taxon>Pseudomonadati</taxon>
        <taxon>Pseudomonadota</taxon>
        <taxon>Gammaproteobacteria</taxon>
        <taxon>Nevskiales</taxon>
        <taxon>Nevskiaceae</taxon>
        <taxon>Solimonas</taxon>
    </lineage>
</organism>
<dbReference type="Pfam" id="PF02548">
    <property type="entry name" value="Pantoate_transf"/>
    <property type="match status" value="1"/>
</dbReference>
<dbReference type="AlphaFoldDB" id="A0A6M2BLM1"/>
<dbReference type="GO" id="GO:0015940">
    <property type="term" value="P:pantothenate biosynthetic process"/>
    <property type="evidence" value="ECO:0007669"/>
    <property type="project" value="UniProtKB-UniRule"/>
</dbReference>
<feature type="binding site" evidence="8 10">
    <location>
        <begin position="48"/>
        <end position="49"/>
    </location>
    <ligand>
        <name>3-methyl-2-oxobutanoate</name>
        <dbReference type="ChEBI" id="CHEBI:11851"/>
    </ligand>
</feature>
<gene>
    <name evidence="8 13" type="primary">panB</name>
    <name evidence="13" type="ORF">G7Y85_02430</name>
</gene>
<dbReference type="NCBIfam" id="TIGR00222">
    <property type="entry name" value="panB"/>
    <property type="match status" value="1"/>
</dbReference>
<feature type="binding site" evidence="8 11">
    <location>
        <position position="87"/>
    </location>
    <ligand>
        <name>Mg(2+)</name>
        <dbReference type="ChEBI" id="CHEBI:18420"/>
    </ligand>
</feature>
<dbReference type="EMBL" id="JAAMOW010000001">
    <property type="protein sequence ID" value="NGY03612.1"/>
    <property type="molecule type" value="Genomic_DNA"/>
</dbReference>
<keyword evidence="4 8" id="KW-0566">Pantothenate biosynthesis</keyword>
<evidence type="ECO:0000313" key="14">
    <source>
        <dbReference type="Proteomes" id="UP000472676"/>
    </source>
</evidence>
<evidence type="ECO:0000256" key="5">
    <source>
        <dbReference type="ARBA" id="ARBA00022679"/>
    </source>
</evidence>
<evidence type="ECO:0000313" key="13">
    <source>
        <dbReference type="EMBL" id="NGY03612.1"/>
    </source>
</evidence>
<dbReference type="NCBIfam" id="NF001452">
    <property type="entry name" value="PRK00311.1"/>
    <property type="match status" value="1"/>
</dbReference>
<comment type="catalytic activity">
    <reaction evidence="8">
        <text>(6R)-5,10-methylene-5,6,7,8-tetrahydrofolate + 3-methyl-2-oxobutanoate + H2O = 2-dehydropantoate + (6S)-5,6,7,8-tetrahydrofolate</text>
        <dbReference type="Rhea" id="RHEA:11824"/>
        <dbReference type="ChEBI" id="CHEBI:11561"/>
        <dbReference type="ChEBI" id="CHEBI:11851"/>
        <dbReference type="ChEBI" id="CHEBI:15377"/>
        <dbReference type="ChEBI" id="CHEBI:15636"/>
        <dbReference type="ChEBI" id="CHEBI:57453"/>
        <dbReference type="EC" id="2.1.2.11"/>
    </reaction>
</comment>
<protein>
    <recommendedName>
        <fullName evidence="8">3-methyl-2-oxobutanoate hydroxymethyltransferase</fullName>
        <ecNumber evidence="8">2.1.2.11</ecNumber>
    </recommendedName>
    <alternativeName>
        <fullName evidence="8">Ketopantoate hydroxymethyltransferase</fullName>
        <shortName evidence="8">KPHMT</shortName>
    </alternativeName>
</protein>
<keyword evidence="5 8" id="KW-0808">Transferase</keyword>
<dbReference type="InterPro" id="IPR040442">
    <property type="entry name" value="Pyrv_kinase-like_dom_sf"/>
</dbReference>
<dbReference type="CDD" id="cd06557">
    <property type="entry name" value="KPHMT-like"/>
    <property type="match status" value="1"/>
</dbReference>
<comment type="subcellular location">
    <subcellularLocation>
        <location evidence="8">Cytoplasm</location>
    </subcellularLocation>
</comment>
<evidence type="ECO:0000256" key="9">
    <source>
        <dbReference type="PIRSR" id="PIRSR000388-1"/>
    </source>
</evidence>
<dbReference type="UniPathway" id="UPA00028">
    <property type="reaction ID" value="UER00003"/>
</dbReference>
<dbReference type="Proteomes" id="UP000472676">
    <property type="component" value="Unassembled WGS sequence"/>
</dbReference>
<comment type="caution">
    <text evidence="13">The sequence shown here is derived from an EMBL/GenBank/DDBJ whole genome shotgun (WGS) entry which is preliminary data.</text>
</comment>
<dbReference type="GO" id="GO:0000287">
    <property type="term" value="F:magnesium ion binding"/>
    <property type="evidence" value="ECO:0007669"/>
    <property type="project" value="TreeGrafter"/>
</dbReference>
<reference evidence="13 14" key="1">
    <citation type="journal article" date="2014" name="Int. J. Syst. Evol. Microbiol.">
        <title>Solimonas terrae sp. nov., isolated from soil.</title>
        <authorList>
            <person name="Kim S.J."/>
            <person name="Moon J.Y."/>
            <person name="Weon H.Y."/>
            <person name="Ahn J.H."/>
            <person name="Chen W.M."/>
            <person name="Kwon S.W."/>
        </authorList>
    </citation>
    <scope>NUCLEOTIDE SEQUENCE [LARGE SCALE GENOMIC DNA]</scope>
    <source>
        <strain evidence="13 14">KIS83-12</strain>
    </source>
</reference>
<dbReference type="InterPro" id="IPR015813">
    <property type="entry name" value="Pyrv/PenolPyrv_kinase-like_dom"/>
</dbReference>
<feature type="binding site" evidence="8 11">
    <location>
        <position position="118"/>
    </location>
    <ligand>
        <name>Mg(2+)</name>
        <dbReference type="ChEBI" id="CHEBI:18420"/>
    </ligand>
</feature>
<name>A0A6M2BLM1_9GAMM</name>
<keyword evidence="13" id="KW-0489">Methyltransferase</keyword>
<feature type="region of interest" description="Disordered" evidence="12">
    <location>
        <begin position="283"/>
        <end position="310"/>
    </location>
</feature>
<evidence type="ECO:0000256" key="3">
    <source>
        <dbReference type="ARBA" id="ARBA00011424"/>
    </source>
</evidence>
<evidence type="ECO:0000256" key="8">
    <source>
        <dbReference type="HAMAP-Rule" id="MF_00156"/>
    </source>
</evidence>
<dbReference type="PANTHER" id="PTHR20881">
    <property type="entry name" value="3-METHYL-2-OXOBUTANOATE HYDROXYMETHYLTRANSFERASE"/>
    <property type="match status" value="1"/>
</dbReference>
<feature type="binding site" evidence="8 11">
    <location>
        <position position="48"/>
    </location>
    <ligand>
        <name>Mg(2+)</name>
        <dbReference type="ChEBI" id="CHEBI:18420"/>
    </ligand>
</feature>
<dbReference type="Gene3D" id="3.20.20.60">
    <property type="entry name" value="Phosphoenolpyruvate-binding domains"/>
    <property type="match status" value="1"/>
</dbReference>
<dbReference type="GO" id="GO:0008168">
    <property type="term" value="F:methyltransferase activity"/>
    <property type="evidence" value="ECO:0007669"/>
    <property type="project" value="UniProtKB-KW"/>
</dbReference>
<evidence type="ECO:0000256" key="12">
    <source>
        <dbReference type="SAM" id="MobiDB-lite"/>
    </source>
</evidence>
<evidence type="ECO:0000256" key="6">
    <source>
        <dbReference type="ARBA" id="ARBA00022723"/>
    </source>
</evidence>
<comment type="subunit">
    <text evidence="3 8">Homodecamer; pentamer of dimers.</text>
</comment>
<comment type="function">
    <text evidence="7 8">Catalyzes the reversible reaction in which hydroxymethyl group from 5,10-methylenetetrahydrofolate is transferred onto alpha-ketoisovalerate to form ketopantoate.</text>
</comment>
<evidence type="ECO:0000256" key="1">
    <source>
        <dbReference type="ARBA" id="ARBA00005033"/>
    </source>
</evidence>
<dbReference type="GO" id="GO:0005737">
    <property type="term" value="C:cytoplasm"/>
    <property type="evidence" value="ECO:0007669"/>
    <property type="project" value="UniProtKB-SubCell"/>
</dbReference>
<keyword evidence="6 8" id="KW-0479">Metal-binding</keyword>
<dbReference type="SUPFAM" id="SSF51621">
    <property type="entry name" value="Phosphoenolpyruvate/pyruvate domain"/>
    <property type="match status" value="1"/>
</dbReference>
<dbReference type="PANTHER" id="PTHR20881:SF0">
    <property type="entry name" value="3-METHYL-2-OXOBUTANOATE HYDROXYMETHYLTRANSFERASE"/>
    <property type="match status" value="1"/>
</dbReference>
<evidence type="ECO:0000256" key="10">
    <source>
        <dbReference type="PIRSR" id="PIRSR000388-2"/>
    </source>
</evidence>
<dbReference type="PIRSF" id="PIRSF000388">
    <property type="entry name" value="Pantoate_hydroxy_MeTrfase"/>
    <property type="match status" value="1"/>
</dbReference>
<dbReference type="GO" id="GO:0003864">
    <property type="term" value="F:3-methyl-2-oxobutanoate hydroxymethyltransferase activity"/>
    <property type="evidence" value="ECO:0007669"/>
    <property type="project" value="UniProtKB-UniRule"/>
</dbReference>
<dbReference type="FunFam" id="3.20.20.60:FF:000003">
    <property type="entry name" value="3-methyl-2-oxobutanoate hydroxymethyltransferase"/>
    <property type="match status" value="1"/>
</dbReference>
<keyword evidence="14" id="KW-1185">Reference proteome</keyword>
<evidence type="ECO:0000256" key="7">
    <source>
        <dbReference type="ARBA" id="ARBA00056497"/>
    </source>
</evidence>
<dbReference type="HAMAP" id="MF_00156">
    <property type="entry name" value="PanB"/>
    <property type="match status" value="1"/>
</dbReference>
<feature type="binding site" evidence="8 10">
    <location>
        <position position="116"/>
    </location>
    <ligand>
        <name>3-methyl-2-oxobutanoate</name>
        <dbReference type="ChEBI" id="CHEBI:11851"/>
    </ligand>
</feature>
<dbReference type="EC" id="2.1.2.11" evidence="8"/>
<sequence length="310" mass="32785">MNLTKPVNVAELRRMRAAGEKIACLTCYDASFAMLEDRAGVDLILVGDSLGMVIQGGTTTTPVTVADIAYHSRCVAPHLQRAFLVADLPFLSYATLERALDASQRLMQEGGAKMVKLEGGREQASIVEYLAVRGVPVCAHLGLQPQFVHKLGAFKVQGRDDLAAEAMLHDAKVLADAGADLLVLECIPSSLGQRITEISSVPVIGIGAGPHTDGQILVLQDILNISPMVTVGHTPRFVKNYMQGAADIESAIRNYVDEVKSGAYPAPEHGFADAAPAPKALKSGSAAAIGAPADRQPIVKTGSPKKTRSR</sequence>
<comment type="similarity">
    <text evidence="2 8">Belongs to the PanB family.</text>
</comment>
<feature type="binding site" evidence="8 10">
    <location>
        <position position="87"/>
    </location>
    <ligand>
        <name>3-methyl-2-oxobutanoate</name>
        <dbReference type="ChEBI" id="CHEBI:11851"/>
    </ligand>
</feature>